<protein>
    <recommendedName>
        <fullName evidence="2 8">Tryptophan--tRNA ligase</fullName>
        <ecNumber evidence="2 8">6.1.1.2</ecNumber>
    </recommendedName>
</protein>
<evidence type="ECO:0000256" key="9">
    <source>
        <dbReference type="RuleBase" id="RU363036"/>
    </source>
</evidence>
<dbReference type="STRING" id="1403316.PRV_00760"/>
<dbReference type="EC" id="6.1.1.2" evidence="2 8"/>
<organism evidence="11 12">
    <name type="scientific">Mycoplasma parvum str. Indiana</name>
    <dbReference type="NCBI Taxonomy" id="1403316"/>
    <lineage>
        <taxon>Bacteria</taxon>
        <taxon>Bacillati</taxon>
        <taxon>Mycoplasmatota</taxon>
        <taxon>Mollicutes</taxon>
        <taxon>Mycoplasmataceae</taxon>
        <taxon>Mycoplasma</taxon>
    </lineage>
</organism>
<accession>U5NFC6</accession>
<evidence type="ECO:0000256" key="3">
    <source>
        <dbReference type="ARBA" id="ARBA00022598"/>
    </source>
</evidence>
<dbReference type="InterPro" id="IPR002305">
    <property type="entry name" value="aa-tRNA-synth_Ic"/>
</dbReference>
<gene>
    <name evidence="11" type="ORF">PRV_00760</name>
</gene>
<dbReference type="SUPFAM" id="SSF52374">
    <property type="entry name" value="Nucleotidylyl transferase"/>
    <property type="match status" value="1"/>
</dbReference>
<dbReference type="InterPro" id="IPR014729">
    <property type="entry name" value="Rossmann-like_a/b/a_fold"/>
</dbReference>
<dbReference type="GO" id="GO:0006436">
    <property type="term" value="P:tryptophanyl-tRNA aminoacylation"/>
    <property type="evidence" value="ECO:0007669"/>
    <property type="project" value="UniProtKB-UniRule"/>
</dbReference>
<dbReference type="GO" id="GO:0005524">
    <property type="term" value="F:ATP binding"/>
    <property type="evidence" value="ECO:0007669"/>
    <property type="project" value="UniProtKB-KW"/>
</dbReference>
<evidence type="ECO:0000313" key="12">
    <source>
        <dbReference type="Proteomes" id="UP000017119"/>
    </source>
</evidence>
<dbReference type="PRINTS" id="PR01039">
    <property type="entry name" value="TRNASYNTHTRP"/>
</dbReference>
<evidence type="ECO:0000313" key="11">
    <source>
        <dbReference type="EMBL" id="AGX88918.1"/>
    </source>
</evidence>
<keyword evidence="3 9" id="KW-0436">Ligase</keyword>
<keyword evidence="5 9" id="KW-0067">ATP-binding</keyword>
<proteinExistence type="inferred from homology"/>
<keyword evidence="4 9" id="KW-0547">Nucleotide-binding</keyword>
<comment type="similarity">
    <text evidence="1 9">Belongs to the class-I aminoacyl-tRNA synthetase family.</text>
</comment>
<dbReference type="AlphaFoldDB" id="U5NFC6"/>
<name>U5NFC6_9MOLU</name>
<sequence>MEEKKKPVLICGIQPTSCLTIGNYIGSLLPLIKNQEKYESILLIADLHAYTIPLSLQKISFKEIRERSLELVKWAIALGVNPKYTKIVLQSDLKAEHLELFYFLLTHSRLGELKLMTQYKFLMNKFKEANGTEPALFGVLVYPVLMAADILLYDAEYLSVGEDQIQHLELCSELKERINRLYSFKIFPNKLKALDINSNYLKIMDLVDPLKKMSKSTENKNGIIFISDSPEEIKRKVMQAKTDSFNLIKLDKNDQAGIYNLLNIYASLNDLSIDKAFEELKELNYKSLKEIIAKVIIDFLADKQEKYKEISDNLSEINKLLEENANILREKAKAKLEFIYSKLVN</sequence>
<evidence type="ECO:0000256" key="8">
    <source>
        <dbReference type="NCBIfam" id="TIGR00233"/>
    </source>
</evidence>
<evidence type="ECO:0000256" key="1">
    <source>
        <dbReference type="ARBA" id="ARBA00005594"/>
    </source>
</evidence>
<evidence type="ECO:0000256" key="2">
    <source>
        <dbReference type="ARBA" id="ARBA00013161"/>
    </source>
</evidence>
<dbReference type="OrthoDB" id="9801042at2"/>
<dbReference type="PATRIC" id="fig|1403316.3.peg.127"/>
<dbReference type="InterPro" id="IPR002306">
    <property type="entry name" value="Trp-tRNA-ligase"/>
</dbReference>
<dbReference type="Proteomes" id="UP000017119">
    <property type="component" value="Chromosome"/>
</dbReference>
<dbReference type="KEGG" id="mpv:PRV_00760"/>
<evidence type="ECO:0000256" key="10">
    <source>
        <dbReference type="SAM" id="Coils"/>
    </source>
</evidence>
<dbReference type="EMBL" id="CP006771">
    <property type="protein sequence ID" value="AGX88918.1"/>
    <property type="molecule type" value="Genomic_DNA"/>
</dbReference>
<dbReference type="PANTHER" id="PTHR43766">
    <property type="entry name" value="TRYPTOPHAN--TRNA LIGASE, MITOCHONDRIAL"/>
    <property type="match status" value="1"/>
</dbReference>
<dbReference type="Pfam" id="PF00579">
    <property type="entry name" value="tRNA-synt_1b"/>
    <property type="match status" value="1"/>
</dbReference>
<keyword evidence="6 9" id="KW-0648">Protein biosynthesis</keyword>
<dbReference type="PANTHER" id="PTHR43766:SF1">
    <property type="entry name" value="TRYPTOPHAN--TRNA LIGASE, MITOCHONDRIAL"/>
    <property type="match status" value="1"/>
</dbReference>
<evidence type="ECO:0000256" key="7">
    <source>
        <dbReference type="ARBA" id="ARBA00023146"/>
    </source>
</evidence>
<dbReference type="NCBIfam" id="TIGR00233">
    <property type="entry name" value="trpS"/>
    <property type="match status" value="1"/>
</dbReference>
<reference evidence="11 12" key="1">
    <citation type="journal article" date="2013" name="Genome Announc.">
        <title>Genome Sequence of Mycoplasma parvum (Formerly Eperythrozoon parvum), a Diminutive Hemoplasma of the Pig.</title>
        <authorList>
            <person name="do Nascimento N.C."/>
            <person name="Dos Santos A.P."/>
            <person name="Chu Y."/>
            <person name="Guimaraes A.M."/>
            <person name="Pagliaro A."/>
            <person name="Messick J.B."/>
        </authorList>
    </citation>
    <scope>NUCLEOTIDE SEQUENCE [LARGE SCALE GENOMIC DNA]</scope>
    <source>
        <strain evidence="11 12">Indiana</strain>
    </source>
</reference>
<keyword evidence="10" id="KW-0175">Coiled coil</keyword>
<keyword evidence="12" id="KW-1185">Reference proteome</keyword>
<dbReference type="Gene3D" id="1.10.240.10">
    <property type="entry name" value="Tyrosyl-Transfer RNA Synthetase"/>
    <property type="match status" value="1"/>
</dbReference>
<evidence type="ECO:0000256" key="5">
    <source>
        <dbReference type="ARBA" id="ARBA00022840"/>
    </source>
</evidence>
<dbReference type="RefSeq" id="WP_022769103.1">
    <property type="nucleotide sequence ID" value="NC_022575.1"/>
</dbReference>
<dbReference type="GO" id="GO:0004830">
    <property type="term" value="F:tryptophan-tRNA ligase activity"/>
    <property type="evidence" value="ECO:0007669"/>
    <property type="project" value="UniProtKB-UniRule"/>
</dbReference>
<dbReference type="HOGENOM" id="CLU_029244_1_1_14"/>
<evidence type="ECO:0000256" key="6">
    <source>
        <dbReference type="ARBA" id="ARBA00022917"/>
    </source>
</evidence>
<dbReference type="InterPro" id="IPR050203">
    <property type="entry name" value="Trp-tRNA_synthetase"/>
</dbReference>
<dbReference type="Gene3D" id="3.40.50.620">
    <property type="entry name" value="HUPs"/>
    <property type="match status" value="1"/>
</dbReference>
<evidence type="ECO:0000256" key="4">
    <source>
        <dbReference type="ARBA" id="ARBA00022741"/>
    </source>
</evidence>
<keyword evidence="7 9" id="KW-0030">Aminoacyl-tRNA synthetase</keyword>
<dbReference type="GO" id="GO:0005829">
    <property type="term" value="C:cytosol"/>
    <property type="evidence" value="ECO:0007669"/>
    <property type="project" value="TreeGrafter"/>
</dbReference>
<feature type="coiled-coil region" evidence="10">
    <location>
        <begin position="300"/>
        <end position="337"/>
    </location>
</feature>